<evidence type="ECO:0000313" key="3">
    <source>
        <dbReference type="EMBL" id="OHT01280.1"/>
    </source>
</evidence>
<dbReference type="PROSITE" id="PS51294">
    <property type="entry name" value="HTH_MYB"/>
    <property type="match status" value="2"/>
</dbReference>
<dbReference type="CDD" id="cd00167">
    <property type="entry name" value="SANT"/>
    <property type="match status" value="2"/>
</dbReference>
<dbReference type="InterPro" id="IPR050560">
    <property type="entry name" value="MYB_TF"/>
</dbReference>
<dbReference type="VEuPathDB" id="TrichDB:TRFO_31904"/>
<name>A0A1J4JS70_9EUKA</name>
<dbReference type="InterPro" id="IPR017930">
    <property type="entry name" value="Myb_dom"/>
</dbReference>
<dbReference type="PANTHER" id="PTHR45614">
    <property type="entry name" value="MYB PROTEIN-RELATED"/>
    <property type="match status" value="1"/>
</dbReference>
<feature type="domain" description="Myb-like" evidence="1">
    <location>
        <begin position="55"/>
        <end position="105"/>
    </location>
</feature>
<sequence length="252" mass="30094">MQDGNKKRFKFTSDEDILLTSLVTKFGEDNWALISRHMINRSIRQCRERWRNYLSPNVRTDPFSPEEDAVLVEKVRVFGNRWRFISKFFYGRSDIAVKNRWQHLRHKKEQADFKKAICSQVKLIHFDHNYSQQTINHQNNVHHNVYHQNDNQQNTHCGPQKLSPVFNVNLSKKGNHQYLQHHLNSHNINDTENITQTKNNNLTVHHHQLSEQEGQISVNRTCSFQNDEDQVFDDWVNKISSESWDFIMTHQF</sequence>
<reference evidence="3" key="1">
    <citation type="submission" date="2016-10" db="EMBL/GenBank/DDBJ databases">
        <authorList>
            <person name="Benchimol M."/>
            <person name="Almeida L.G."/>
            <person name="Vasconcelos A.T."/>
            <person name="Perreira-Neves A."/>
            <person name="Rosa I.A."/>
            <person name="Tasca T."/>
            <person name="Bogo M.R."/>
            <person name="de Souza W."/>
        </authorList>
    </citation>
    <scope>NUCLEOTIDE SEQUENCE [LARGE SCALE GENOMIC DNA]</scope>
    <source>
        <strain evidence="3">K</strain>
    </source>
</reference>
<dbReference type="Gene3D" id="1.10.10.60">
    <property type="entry name" value="Homeodomain-like"/>
    <property type="match status" value="2"/>
</dbReference>
<dbReference type="EMBL" id="MLAK01000918">
    <property type="protein sequence ID" value="OHT01280.1"/>
    <property type="molecule type" value="Genomic_DNA"/>
</dbReference>
<dbReference type="GO" id="GO:0005634">
    <property type="term" value="C:nucleus"/>
    <property type="evidence" value="ECO:0007669"/>
    <property type="project" value="TreeGrafter"/>
</dbReference>
<feature type="domain" description="HTH myb-type" evidence="2">
    <location>
        <begin position="1"/>
        <end position="58"/>
    </location>
</feature>
<feature type="domain" description="HTH myb-type" evidence="2">
    <location>
        <begin position="59"/>
        <end position="109"/>
    </location>
</feature>
<dbReference type="GO" id="GO:0000981">
    <property type="term" value="F:DNA-binding transcription factor activity, RNA polymerase II-specific"/>
    <property type="evidence" value="ECO:0007669"/>
    <property type="project" value="TreeGrafter"/>
</dbReference>
<dbReference type="SMART" id="SM00717">
    <property type="entry name" value="SANT"/>
    <property type="match status" value="2"/>
</dbReference>
<proteinExistence type="predicted"/>
<dbReference type="InterPro" id="IPR001005">
    <property type="entry name" value="SANT/Myb"/>
</dbReference>
<organism evidence="3 4">
    <name type="scientific">Tritrichomonas foetus</name>
    <dbReference type="NCBI Taxonomy" id="1144522"/>
    <lineage>
        <taxon>Eukaryota</taxon>
        <taxon>Metamonada</taxon>
        <taxon>Parabasalia</taxon>
        <taxon>Tritrichomonadida</taxon>
        <taxon>Tritrichomonadidae</taxon>
        <taxon>Tritrichomonas</taxon>
    </lineage>
</organism>
<dbReference type="GO" id="GO:0000978">
    <property type="term" value="F:RNA polymerase II cis-regulatory region sequence-specific DNA binding"/>
    <property type="evidence" value="ECO:0007669"/>
    <property type="project" value="TreeGrafter"/>
</dbReference>
<evidence type="ECO:0000259" key="2">
    <source>
        <dbReference type="PROSITE" id="PS51294"/>
    </source>
</evidence>
<dbReference type="PROSITE" id="PS50090">
    <property type="entry name" value="MYB_LIKE"/>
    <property type="match status" value="2"/>
</dbReference>
<accession>A0A1J4JS70</accession>
<feature type="domain" description="Myb-like" evidence="1">
    <location>
        <begin position="3"/>
        <end position="54"/>
    </location>
</feature>
<dbReference type="GeneID" id="94842899"/>
<evidence type="ECO:0000259" key="1">
    <source>
        <dbReference type="PROSITE" id="PS50090"/>
    </source>
</evidence>
<dbReference type="InterPro" id="IPR009057">
    <property type="entry name" value="Homeodomain-like_sf"/>
</dbReference>
<dbReference type="Proteomes" id="UP000179807">
    <property type="component" value="Unassembled WGS sequence"/>
</dbReference>
<dbReference type="PANTHER" id="PTHR45614:SF253">
    <property type="entry name" value="CHROMOSOME UNDETERMINED SCAFFOLD_38, WHOLE GENOME SHOTGUN SEQUENCE"/>
    <property type="match status" value="1"/>
</dbReference>
<dbReference type="AlphaFoldDB" id="A0A1J4JS70"/>
<comment type="caution">
    <text evidence="3">The sequence shown here is derived from an EMBL/GenBank/DDBJ whole genome shotgun (WGS) entry which is preliminary data.</text>
</comment>
<gene>
    <name evidence="3" type="ORF">TRFO_31904</name>
</gene>
<dbReference type="SUPFAM" id="SSF46689">
    <property type="entry name" value="Homeodomain-like"/>
    <property type="match status" value="1"/>
</dbReference>
<keyword evidence="4" id="KW-1185">Reference proteome</keyword>
<dbReference type="RefSeq" id="XP_068354416.1">
    <property type="nucleotide sequence ID" value="XM_068508195.1"/>
</dbReference>
<evidence type="ECO:0000313" key="4">
    <source>
        <dbReference type="Proteomes" id="UP000179807"/>
    </source>
</evidence>
<protein>
    <submittedName>
        <fullName evidence="3">Myb-like DNA-binding domain containing protein</fullName>
    </submittedName>
</protein>
<dbReference type="OrthoDB" id="2143914at2759"/>
<dbReference type="Pfam" id="PF13921">
    <property type="entry name" value="Myb_DNA-bind_6"/>
    <property type="match status" value="1"/>
</dbReference>